<dbReference type="AlphaFoldDB" id="J4HRY8"/>
<organism evidence="1 2">
    <name type="scientific">Fibroporia radiculosa</name>
    <dbReference type="NCBI Taxonomy" id="599839"/>
    <lineage>
        <taxon>Eukaryota</taxon>
        <taxon>Fungi</taxon>
        <taxon>Dikarya</taxon>
        <taxon>Basidiomycota</taxon>
        <taxon>Agaricomycotina</taxon>
        <taxon>Agaricomycetes</taxon>
        <taxon>Polyporales</taxon>
        <taxon>Fibroporiaceae</taxon>
        <taxon>Fibroporia</taxon>
    </lineage>
</organism>
<reference evidence="1 2" key="1">
    <citation type="journal article" date="2012" name="Appl. Environ. Microbiol.">
        <title>Short-read sequencing for genomic analysis of the brown rot fungus Fibroporia radiculosa.</title>
        <authorList>
            <person name="Tang J.D."/>
            <person name="Perkins A.D."/>
            <person name="Sonstegard T.S."/>
            <person name="Schroeder S.G."/>
            <person name="Burgess S.C."/>
            <person name="Diehl S.V."/>
        </authorList>
    </citation>
    <scope>NUCLEOTIDE SEQUENCE [LARGE SCALE GENOMIC DNA]</scope>
    <source>
        <strain evidence="1 2">TFFH 294</strain>
    </source>
</reference>
<evidence type="ECO:0000313" key="2">
    <source>
        <dbReference type="Proteomes" id="UP000006352"/>
    </source>
</evidence>
<gene>
    <name evidence="1" type="ORF">FIBRA_00654</name>
</gene>
<dbReference type="EMBL" id="HE796896">
    <property type="protein sequence ID" value="CCL98652.1"/>
    <property type="molecule type" value="Genomic_DNA"/>
</dbReference>
<dbReference type="Proteomes" id="UP000006352">
    <property type="component" value="Unassembled WGS sequence"/>
</dbReference>
<accession>J4HRY8</accession>
<evidence type="ECO:0000313" key="1">
    <source>
        <dbReference type="EMBL" id="CCL98652.1"/>
    </source>
</evidence>
<dbReference type="InParanoid" id="J4HRY8"/>
<proteinExistence type="predicted"/>
<name>J4HRY8_9APHY</name>
<dbReference type="HOGENOM" id="CLU_3432011_0_0_1"/>
<sequence length="17" mass="2023">MNSGNEWGVGHYLFRKK</sequence>
<protein>
    <submittedName>
        <fullName evidence="1">Uncharacterized protein</fullName>
    </submittedName>
</protein>
<keyword evidence="2" id="KW-1185">Reference proteome</keyword>